<dbReference type="Pfam" id="PF08592">
    <property type="entry name" value="Anthrone_oxy"/>
    <property type="match status" value="1"/>
</dbReference>
<evidence type="ECO:0000256" key="1">
    <source>
        <dbReference type="SAM" id="Phobius"/>
    </source>
</evidence>
<dbReference type="RefSeq" id="WP_198875108.1">
    <property type="nucleotide sequence ID" value="NZ_JAEKMH010000001.1"/>
</dbReference>
<comment type="caution">
    <text evidence="2">The sequence shown here is derived from an EMBL/GenBank/DDBJ whole genome shotgun (WGS) entry which is preliminary data.</text>
</comment>
<feature type="transmembrane region" description="Helical" evidence="1">
    <location>
        <begin position="12"/>
        <end position="35"/>
    </location>
</feature>
<keyword evidence="1" id="KW-1133">Transmembrane helix</keyword>
<evidence type="ECO:0000313" key="2">
    <source>
        <dbReference type="EMBL" id="MBJ3783896.1"/>
    </source>
</evidence>
<dbReference type="EMBL" id="JAEKMH010000001">
    <property type="protein sequence ID" value="MBJ3783896.1"/>
    <property type="molecule type" value="Genomic_DNA"/>
</dbReference>
<protein>
    <submittedName>
        <fullName evidence="2">DUF1772 domain-containing protein</fullName>
    </submittedName>
</protein>
<accession>A0A934IVJ6</accession>
<name>A0A934IVJ6_9HYPH</name>
<organism evidence="2 3">
    <name type="scientific">Devosia sediminis</name>
    <dbReference type="NCBI Taxonomy" id="2798801"/>
    <lineage>
        <taxon>Bacteria</taxon>
        <taxon>Pseudomonadati</taxon>
        <taxon>Pseudomonadota</taxon>
        <taxon>Alphaproteobacteria</taxon>
        <taxon>Hyphomicrobiales</taxon>
        <taxon>Devosiaceae</taxon>
        <taxon>Devosia</taxon>
    </lineage>
</organism>
<gene>
    <name evidence="2" type="ORF">JEQ47_04105</name>
</gene>
<dbReference type="Proteomes" id="UP000602124">
    <property type="component" value="Unassembled WGS sequence"/>
</dbReference>
<proteinExistence type="predicted"/>
<feature type="transmembrane region" description="Helical" evidence="1">
    <location>
        <begin position="140"/>
        <end position="158"/>
    </location>
</feature>
<evidence type="ECO:0000313" key="3">
    <source>
        <dbReference type="Proteomes" id="UP000602124"/>
    </source>
</evidence>
<sequence length="161" mass="17230">MTIATEVMLAIAALSCATMGGIYFAFSAFIMRALADASDAGAVAMRSVNLVILRSAFMPFFFGSTLLAAILVVIGIADFNRASTSDWTMIMAGTVYVLGMFGTTVIGNVPLNDQLANDRRRTTWTDYLERWTPLNHLRTGASFLASVGFLAALLHAHAPTG</sequence>
<feature type="transmembrane region" description="Helical" evidence="1">
    <location>
        <begin position="89"/>
        <end position="111"/>
    </location>
</feature>
<keyword evidence="1" id="KW-0472">Membrane</keyword>
<feature type="transmembrane region" description="Helical" evidence="1">
    <location>
        <begin position="56"/>
        <end position="77"/>
    </location>
</feature>
<keyword evidence="3" id="KW-1185">Reference proteome</keyword>
<keyword evidence="1" id="KW-0812">Transmembrane</keyword>
<dbReference type="AlphaFoldDB" id="A0A934IVJ6"/>
<reference evidence="2" key="1">
    <citation type="submission" date="2020-12" db="EMBL/GenBank/DDBJ databases">
        <title>Devosia sp. MSA67 isolated from Mo River.</title>
        <authorList>
            <person name="Ma F."/>
            <person name="Zi Z."/>
        </authorList>
    </citation>
    <scope>NUCLEOTIDE SEQUENCE</scope>
    <source>
        <strain evidence="2">MSA67</strain>
    </source>
</reference>
<dbReference type="InterPro" id="IPR013901">
    <property type="entry name" value="Anthrone_oxy"/>
</dbReference>